<dbReference type="Proteomes" id="UP000219050">
    <property type="component" value="Chromosome"/>
</dbReference>
<name>A0A291LWL9_9RHOB</name>
<dbReference type="AlphaFoldDB" id="A0A291LWL9"/>
<dbReference type="InterPro" id="IPR058625">
    <property type="entry name" value="MdtA-like_BSH"/>
</dbReference>
<evidence type="ECO:0000256" key="2">
    <source>
        <dbReference type="SAM" id="Coils"/>
    </source>
</evidence>
<dbReference type="SUPFAM" id="SSF111369">
    <property type="entry name" value="HlyD-like secretion proteins"/>
    <property type="match status" value="2"/>
</dbReference>
<protein>
    <submittedName>
        <fullName evidence="6">Efflux transporter periplasmic adaptor subunit</fullName>
    </submittedName>
</protein>
<dbReference type="Gene3D" id="1.10.287.470">
    <property type="entry name" value="Helix hairpin bin"/>
    <property type="match status" value="1"/>
</dbReference>
<feature type="compositionally biased region" description="Low complexity" evidence="3">
    <location>
        <begin position="37"/>
        <end position="63"/>
    </location>
</feature>
<feature type="domain" description="CusB-like beta-barrel" evidence="5">
    <location>
        <begin position="280"/>
        <end position="347"/>
    </location>
</feature>
<accession>A0A291LWL9</accession>
<sequence>MRIFSILAAALVVVGLYFLVLDRERLMQFAGVTAPPDAAPADAAADPAPDAAPDATAEAAAPDADVDADAARPVSVVALHSQAQVIDSAVRLRGETSAAREVTVRAETTGQVVSDPLRKGSFVEAGQLLCEVDPGTREAQLAGARAALAEARARLPEAQAGVTGAEAAVEEAQINETASSRLSQGGYASDTQLASARAALSSAQAQLESARSGVESARSGIQSAEAQLAAAQREIELLQMHAPFAGLLESDTAELGSLLQPGSDCATVIQLDPIKLVGFVPETSVDKIAPGATATARLISGREVTGQVTFLSRSADPTTRTFRMEVDVENADLAIRDGQTVDLTIASDGAPAHLVPSSALTLNDDGVLGLRTVTQGDIARFVPVSVVRDTLQGSWVTGLPDRADIIVLGQEYVSDGVPVTPHYRESGL</sequence>
<dbReference type="Pfam" id="PF25954">
    <property type="entry name" value="Beta-barrel_RND_2"/>
    <property type="match status" value="1"/>
</dbReference>
<dbReference type="NCBIfam" id="TIGR01730">
    <property type="entry name" value="RND_mfp"/>
    <property type="match status" value="1"/>
</dbReference>
<reference evidence="6 7" key="1">
    <citation type="submission" date="2017-05" db="EMBL/GenBank/DDBJ databases">
        <title>Comparative genomic and metabolic analysis of manganese-oxidizing mechanisms in Celeribater manganoxidans DY25T: its adaption to the environment of polymetallic nodule.</title>
        <authorList>
            <person name="Wang X."/>
        </authorList>
    </citation>
    <scope>NUCLEOTIDE SEQUENCE [LARGE SCALE GENOMIC DNA]</scope>
    <source>
        <strain evidence="6 7">DY25</strain>
    </source>
</reference>
<feature type="coiled-coil region" evidence="2">
    <location>
        <begin position="214"/>
        <end position="241"/>
    </location>
</feature>
<feature type="region of interest" description="Disordered" evidence="3">
    <location>
        <begin position="37"/>
        <end position="65"/>
    </location>
</feature>
<dbReference type="GO" id="GO:1990281">
    <property type="term" value="C:efflux pump complex"/>
    <property type="evidence" value="ECO:0007669"/>
    <property type="project" value="TreeGrafter"/>
</dbReference>
<evidence type="ECO:0000256" key="1">
    <source>
        <dbReference type="ARBA" id="ARBA00009477"/>
    </source>
</evidence>
<evidence type="ECO:0000259" key="4">
    <source>
        <dbReference type="Pfam" id="PF25917"/>
    </source>
</evidence>
<gene>
    <name evidence="6" type="ORF">CBW24_03120</name>
</gene>
<dbReference type="PANTHER" id="PTHR30469:SF29">
    <property type="entry name" value="BLR2860 PROTEIN"/>
    <property type="match status" value="1"/>
</dbReference>
<dbReference type="Gene3D" id="2.40.30.170">
    <property type="match status" value="1"/>
</dbReference>
<evidence type="ECO:0000256" key="3">
    <source>
        <dbReference type="SAM" id="MobiDB-lite"/>
    </source>
</evidence>
<evidence type="ECO:0000313" key="7">
    <source>
        <dbReference type="Proteomes" id="UP000219050"/>
    </source>
</evidence>
<dbReference type="InterPro" id="IPR006143">
    <property type="entry name" value="RND_pump_MFP"/>
</dbReference>
<evidence type="ECO:0000259" key="5">
    <source>
        <dbReference type="Pfam" id="PF25954"/>
    </source>
</evidence>
<proteinExistence type="inferred from homology"/>
<dbReference type="Gene3D" id="2.40.50.100">
    <property type="match status" value="1"/>
</dbReference>
<dbReference type="KEGG" id="cmag:CBW24_03120"/>
<evidence type="ECO:0000313" key="6">
    <source>
        <dbReference type="EMBL" id="ATI41091.1"/>
    </source>
</evidence>
<dbReference type="RefSeq" id="WP_097372646.1">
    <property type="nucleotide sequence ID" value="NZ_CP021404.1"/>
</dbReference>
<dbReference type="InterPro" id="IPR058792">
    <property type="entry name" value="Beta-barrel_RND_2"/>
</dbReference>
<dbReference type="Gene3D" id="2.40.420.20">
    <property type="match status" value="1"/>
</dbReference>
<dbReference type="GO" id="GO:0015562">
    <property type="term" value="F:efflux transmembrane transporter activity"/>
    <property type="evidence" value="ECO:0007669"/>
    <property type="project" value="TreeGrafter"/>
</dbReference>
<dbReference type="Pfam" id="PF25917">
    <property type="entry name" value="BSH_RND"/>
    <property type="match status" value="1"/>
</dbReference>
<dbReference type="OrthoDB" id="9806939at2"/>
<dbReference type="PANTHER" id="PTHR30469">
    <property type="entry name" value="MULTIDRUG RESISTANCE PROTEIN MDTA"/>
    <property type="match status" value="1"/>
</dbReference>
<keyword evidence="2" id="KW-0175">Coiled coil</keyword>
<comment type="similarity">
    <text evidence="1">Belongs to the membrane fusion protein (MFP) (TC 8.A.1) family.</text>
</comment>
<dbReference type="EMBL" id="CP021404">
    <property type="protein sequence ID" value="ATI41091.1"/>
    <property type="molecule type" value="Genomic_DNA"/>
</dbReference>
<feature type="domain" description="Multidrug resistance protein MdtA-like barrel-sandwich hybrid" evidence="4">
    <location>
        <begin position="100"/>
        <end position="268"/>
    </location>
</feature>
<organism evidence="6 7">
    <name type="scientific">Pacificitalea manganoxidans</name>
    <dbReference type="NCBI Taxonomy" id="1411902"/>
    <lineage>
        <taxon>Bacteria</taxon>
        <taxon>Pseudomonadati</taxon>
        <taxon>Pseudomonadota</taxon>
        <taxon>Alphaproteobacteria</taxon>
        <taxon>Rhodobacterales</taxon>
        <taxon>Paracoccaceae</taxon>
        <taxon>Pacificitalea</taxon>
    </lineage>
</organism>
<keyword evidence="7" id="KW-1185">Reference proteome</keyword>